<protein>
    <submittedName>
        <fullName evidence="1">Uncharacterized protein</fullName>
    </submittedName>
</protein>
<organism evidence="1 2">
    <name type="scientific">Mesorhizobium caraganae</name>
    <dbReference type="NCBI Taxonomy" id="483206"/>
    <lineage>
        <taxon>Bacteria</taxon>
        <taxon>Pseudomonadati</taxon>
        <taxon>Pseudomonadota</taxon>
        <taxon>Alphaproteobacteria</taxon>
        <taxon>Hyphomicrobiales</taxon>
        <taxon>Phyllobacteriaceae</taxon>
        <taxon>Mesorhizobium</taxon>
    </lineage>
</organism>
<dbReference type="RefSeq" id="WP_352556782.1">
    <property type="nucleotide sequence ID" value="NZ_JAMYQB010000003.1"/>
</dbReference>
<reference evidence="1 2" key="1">
    <citation type="journal article" date="2024" name="Proc. Natl. Acad. Sci. U.S.A.">
        <title>The evolutionary genomics of adaptation to stress in wild rhizobium bacteria.</title>
        <authorList>
            <person name="Kehlet-Delgado H."/>
            <person name="Montoya A.P."/>
            <person name="Jensen K.T."/>
            <person name="Wendlandt C.E."/>
            <person name="Dexheimer C."/>
            <person name="Roberts M."/>
            <person name="Torres Martinez L."/>
            <person name="Friesen M.L."/>
            <person name="Griffitts J.S."/>
            <person name="Porter S.S."/>
        </authorList>
    </citation>
    <scope>NUCLEOTIDE SEQUENCE [LARGE SCALE GENOMIC DNA]</scope>
    <source>
        <strain evidence="1 2">M0641</strain>
    </source>
</reference>
<evidence type="ECO:0000313" key="2">
    <source>
        <dbReference type="Proteomes" id="UP001433071"/>
    </source>
</evidence>
<sequence>MSPAYRSAAVWIDQALGHLAEAVERMPEAAFLAEHQAAHDEPRSASVDAAAAVLEREYWRRWPEGRDE</sequence>
<accession>A0ABV1YVJ1</accession>
<gene>
    <name evidence="1" type="ORF">NKI36_06455</name>
</gene>
<keyword evidence="2" id="KW-1185">Reference proteome</keyword>
<proteinExistence type="predicted"/>
<comment type="caution">
    <text evidence="1">The sequence shown here is derived from an EMBL/GenBank/DDBJ whole genome shotgun (WGS) entry which is preliminary data.</text>
</comment>
<evidence type="ECO:0000313" key="1">
    <source>
        <dbReference type="EMBL" id="MER9403689.1"/>
    </source>
</evidence>
<name>A0ABV1YVJ1_9HYPH</name>
<dbReference type="EMBL" id="JAMYQB010000003">
    <property type="protein sequence ID" value="MER9403689.1"/>
    <property type="molecule type" value="Genomic_DNA"/>
</dbReference>
<dbReference type="Proteomes" id="UP001433071">
    <property type="component" value="Unassembled WGS sequence"/>
</dbReference>